<organism evidence="1 2">
    <name type="scientific">Candidatus Woesebacteria bacterium RBG_13_36_22</name>
    <dbReference type="NCBI Taxonomy" id="1802478"/>
    <lineage>
        <taxon>Bacteria</taxon>
        <taxon>Candidatus Woeseibacteriota</taxon>
    </lineage>
</organism>
<reference evidence="1 2" key="1">
    <citation type="journal article" date="2016" name="Nat. Commun.">
        <title>Thousands of microbial genomes shed light on interconnected biogeochemical processes in an aquifer system.</title>
        <authorList>
            <person name="Anantharaman K."/>
            <person name="Brown C.T."/>
            <person name="Hug L.A."/>
            <person name="Sharon I."/>
            <person name="Castelle C.J."/>
            <person name="Probst A.J."/>
            <person name="Thomas B.C."/>
            <person name="Singh A."/>
            <person name="Wilkins M.J."/>
            <person name="Karaoz U."/>
            <person name="Brodie E.L."/>
            <person name="Williams K.H."/>
            <person name="Hubbard S.S."/>
            <person name="Banfield J.F."/>
        </authorList>
    </citation>
    <scope>NUCLEOTIDE SEQUENCE [LARGE SCALE GENOMIC DNA]</scope>
</reference>
<dbReference type="EMBL" id="MGFQ01000024">
    <property type="protein sequence ID" value="OGM09259.1"/>
    <property type="molecule type" value="Genomic_DNA"/>
</dbReference>
<name>A0A1F7X3I9_9BACT</name>
<proteinExistence type="predicted"/>
<accession>A0A1F7X3I9</accession>
<evidence type="ECO:0000313" key="1">
    <source>
        <dbReference type="EMBL" id="OGM09259.1"/>
    </source>
</evidence>
<protein>
    <submittedName>
        <fullName evidence="1">Uncharacterized protein</fullName>
    </submittedName>
</protein>
<sequence>MMECPNGVEIDGVLYTDAECPKCGTVFRWTQNTPPGDNGIFCPVCKERRYTLLGVVYFDRKLLEFPFTTG</sequence>
<comment type="caution">
    <text evidence="1">The sequence shown here is derived from an EMBL/GenBank/DDBJ whole genome shotgun (WGS) entry which is preliminary data.</text>
</comment>
<gene>
    <name evidence="1" type="ORF">A2Z67_04950</name>
</gene>
<dbReference type="AlphaFoldDB" id="A0A1F7X3I9"/>
<evidence type="ECO:0000313" key="2">
    <source>
        <dbReference type="Proteomes" id="UP000176939"/>
    </source>
</evidence>
<dbReference type="Proteomes" id="UP000176939">
    <property type="component" value="Unassembled WGS sequence"/>
</dbReference>